<name>A0A2T3ZRT6_TRIHA</name>
<feature type="domain" description="F-box" evidence="1">
    <location>
        <begin position="1"/>
        <end position="46"/>
    </location>
</feature>
<dbReference type="PANTHER" id="PTHR47691">
    <property type="entry name" value="REGULATOR-RELATED"/>
    <property type="match status" value="1"/>
</dbReference>
<evidence type="ECO:0000259" key="1">
    <source>
        <dbReference type="PROSITE" id="PS50181"/>
    </source>
</evidence>
<dbReference type="InterPro" id="IPR027417">
    <property type="entry name" value="P-loop_NTPase"/>
</dbReference>
<organism evidence="2 3">
    <name type="scientific">Trichoderma harzianum CBS 226.95</name>
    <dbReference type="NCBI Taxonomy" id="983964"/>
    <lineage>
        <taxon>Eukaryota</taxon>
        <taxon>Fungi</taxon>
        <taxon>Dikarya</taxon>
        <taxon>Ascomycota</taxon>
        <taxon>Pezizomycotina</taxon>
        <taxon>Sordariomycetes</taxon>
        <taxon>Hypocreomycetidae</taxon>
        <taxon>Hypocreales</taxon>
        <taxon>Hypocreaceae</taxon>
        <taxon>Trichoderma</taxon>
    </lineage>
</organism>
<dbReference type="Gene3D" id="3.40.50.300">
    <property type="entry name" value="P-loop containing nucleotide triphosphate hydrolases"/>
    <property type="match status" value="1"/>
</dbReference>
<proteinExistence type="predicted"/>
<reference evidence="2 3" key="1">
    <citation type="submission" date="2016-07" db="EMBL/GenBank/DDBJ databases">
        <title>Multiple horizontal gene transfer events from other fungi enriched the ability of initially mycotrophic Trichoderma (Ascomycota) to feed on dead plant biomass.</title>
        <authorList>
            <consortium name="DOE Joint Genome Institute"/>
            <person name="Aerts A."/>
            <person name="Atanasova L."/>
            <person name="Chenthamara K."/>
            <person name="Zhang J."/>
            <person name="Grujic M."/>
            <person name="Henrissat B."/>
            <person name="Kuo A."/>
            <person name="Salamov A."/>
            <person name="Lipzen A."/>
            <person name="Labutti K."/>
            <person name="Barry K."/>
            <person name="Miao Y."/>
            <person name="Rahimi M.J."/>
            <person name="Shen Q."/>
            <person name="Grigoriev I.V."/>
            <person name="Kubicek C.P."/>
            <person name="Druzhinina I.S."/>
        </authorList>
    </citation>
    <scope>NUCLEOTIDE SEQUENCE [LARGE SCALE GENOMIC DNA]</scope>
    <source>
        <strain evidence="2 3">CBS 226.95</strain>
    </source>
</reference>
<dbReference type="InterPro" id="IPR002182">
    <property type="entry name" value="NB-ARC"/>
</dbReference>
<dbReference type="EMBL" id="KZ679718">
    <property type="protein sequence ID" value="PTB47501.1"/>
    <property type="molecule type" value="Genomic_DNA"/>
</dbReference>
<gene>
    <name evidence="2" type="ORF">M431DRAFT_11691</name>
</gene>
<dbReference type="GO" id="GO:0043531">
    <property type="term" value="F:ADP binding"/>
    <property type="evidence" value="ECO:0007669"/>
    <property type="project" value="InterPro"/>
</dbReference>
<dbReference type="Proteomes" id="UP000241690">
    <property type="component" value="Unassembled WGS sequence"/>
</dbReference>
<dbReference type="RefSeq" id="XP_024767178.1">
    <property type="nucleotide sequence ID" value="XM_024911982.1"/>
</dbReference>
<dbReference type="Pfam" id="PF00931">
    <property type="entry name" value="NB-ARC"/>
    <property type="match status" value="1"/>
</dbReference>
<dbReference type="SUPFAM" id="SSF52540">
    <property type="entry name" value="P-loop containing nucleoside triphosphate hydrolases"/>
    <property type="match status" value="1"/>
</dbReference>
<dbReference type="GeneID" id="36620541"/>
<dbReference type="InterPro" id="IPR001810">
    <property type="entry name" value="F-box_dom"/>
</dbReference>
<protein>
    <recommendedName>
        <fullName evidence="1">F-box domain-containing protein</fullName>
    </recommendedName>
</protein>
<accession>A0A2T3ZRT6</accession>
<sequence>MPLLNLPSGILHRIVERLETKRDTNSFANTNRLLRDVVHTRLYSRAAYGPPPTLISANIPVENSEFVNRPDVMQWLRHGLSGGSWLALAGLGGIGKTEIAVQYANEVRRSSSKTHIFWVDVSLFVESYSAIASSLQIPRYQNRHVVRLVFNWLLDAANGPWVMILDGADNWNDVNRMKPFLPRCDHGSVLVTTRNLDIAEKLAGRENFHLLPEMTQSEAIELLQLRLSPRYDGENDRRVELINALGNIPLAIVQATTDIEAKFPRLTISKIVENLRQGNKQTYKLLCINNFYISSRPLQRDHSAAKIWQSVFDLIYHENMEAAKFLSIIGRNSSSKISKKSLSSVVDNLDEYIKVLRDYLLVTEEPEEDLITMLPVVQLCVRQWSKKLTFDDDMRG</sequence>
<keyword evidence="3" id="KW-1185">Reference proteome</keyword>
<dbReference type="AlphaFoldDB" id="A0A2T3ZRT6"/>
<evidence type="ECO:0000313" key="2">
    <source>
        <dbReference type="EMBL" id="PTB47501.1"/>
    </source>
</evidence>
<dbReference type="PANTHER" id="PTHR47691:SF3">
    <property type="entry name" value="HTH-TYPE TRANSCRIPTIONAL REGULATOR RV0890C-RELATED"/>
    <property type="match status" value="1"/>
</dbReference>
<dbReference type="STRING" id="983964.A0A2T3ZRT6"/>
<evidence type="ECO:0000313" key="3">
    <source>
        <dbReference type="Proteomes" id="UP000241690"/>
    </source>
</evidence>
<dbReference type="PROSITE" id="PS50181">
    <property type="entry name" value="FBOX"/>
    <property type="match status" value="1"/>
</dbReference>